<evidence type="ECO:0000313" key="5">
    <source>
        <dbReference type="Proteomes" id="UP001310594"/>
    </source>
</evidence>
<evidence type="ECO:0000256" key="1">
    <source>
        <dbReference type="PROSITE-ProRule" id="PRU00175"/>
    </source>
</evidence>
<accession>A0AAN8A2G5</accession>
<protein>
    <recommendedName>
        <fullName evidence="3">RING-type domain-containing protein</fullName>
    </recommendedName>
</protein>
<dbReference type="InterPro" id="IPR001841">
    <property type="entry name" value="Znf_RING"/>
</dbReference>
<dbReference type="Proteomes" id="UP001310594">
    <property type="component" value="Unassembled WGS sequence"/>
</dbReference>
<feature type="domain" description="RING-type" evidence="3">
    <location>
        <begin position="121"/>
        <end position="166"/>
    </location>
</feature>
<reference evidence="4" key="1">
    <citation type="submission" date="2023-08" db="EMBL/GenBank/DDBJ databases">
        <title>Black Yeasts Isolated from many extreme environments.</title>
        <authorList>
            <person name="Coleine C."/>
            <person name="Stajich J.E."/>
            <person name="Selbmann L."/>
        </authorList>
    </citation>
    <scope>NUCLEOTIDE SEQUENCE</scope>
    <source>
        <strain evidence="4">CCFEE 5810</strain>
    </source>
</reference>
<proteinExistence type="predicted"/>
<feature type="region of interest" description="Disordered" evidence="2">
    <location>
        <begin position="1"/>
        <end position="24"/>
    </location>
</feature>
<dbReference type="Pfam" id="PF13639">
    <property type="entry name" value="zf-RING_2"/>
    <property type="match status" value="1"/>
</dbReference>
<evidence type="ECO:0000256" key="2">
    <source>
        <dbReference type="SAM" id="MobiDB-lite"/>
    </source>
</evidence>
<dbReference type="PROSITE" id="PS50089">
    <property type="entry name" value="ZF_RING_2"/>
    <property type="match status" value="1"/>
</dbReference>
<dbReference type="EMBL" id="JAVRQU010000006">
    <property type="protein sequence ID" value="KAK5701798.1"/>
    <property type="molecule type" value="Genomic_DNA"/>
</dbReference>
<dbReference type="AlphaFoldDB" id="A0AAN8A2G5"/>
<dbReference type="Gene3D" id="3.30.40.10">
    <property type="entry name" value="Zinc/RING finger domain, C3HC4 (zinc finger)"/>
    <property type="match status" value="1"/>
</dbReference>
<organism evidence="4 5">
    <name type="scientific">Elasticomyces elasticus</name>
    <dbReference type="NCBI Taxonomy" id="574655"/>
    <lineage>
        <taxon>Eukaryota</taxon>
        <taxon>Fungi</taxon>
        <taxon>Dikarya</taxon>
        <taxon>Ascomycota</taxon>
        <taxon>Pezizomycotina</taxon>
        <taxon>Dothideomycetes</taxon>
        <taxon>Dothideomycetidae</taxon>
        <taxon>Mycosphaerellales</taxon>
        <taxon>Teratosphaeriaceae</taxon>
        <taxon>Elasticomyces</taxon>
    </lineage>
</organism>
<evidence type="ECO:0000313" key="4">
    <source>
        <dbReference type="EMBL" id="KAK5701798.1"/>
    </source>
</evidence>
<dbReference type="InterPro" id="IPR013083">
    <property type="entry name" value="Znf_RING/FYVE/PHD"/>
</dbReference>
<evidence type="ECO:0000259" key="3">
    <source>
        <dbReference type="PROSITE" id="PS50089"/>
    </source>
</evidence>
<comment type="caution">
    <text evidence="4">The sequence shown here is derived from an EMBL/GenBank/DDBJ whole genome shotgun (WGS) entry which is preliminary data.</text>
</comment>
<keyword evidence="1" id="KW-0479">Metal-binding</keyword>
<keyword evidence="1" id="KW-0862">Zinc</keyword>
<feature type="compositionally biased region" description="Basic and acidic residues" evidence="2">
    <location>
        <begin position="1"/>
        <end position="23"/>
    </location>
</feature>
<keyword evidence="1" id="KW-0863">Zinc-finger</keyword>
<sequence>MSSYDIEHSVPAEQKDQPRRRPDLSTFFGNLDMIDTSQTQNANSIPLPRDISAAYRNLANAFDMMRGGTQEQGQNGLLEQLVESLMQGAEHPPTEVQGVSDEFIQELERVPKKSLKEDQSCPICSNPFLEDPHPLVVRLACHKDHLFDLECIQPWLKLNPTCPLDRQVLVKKKAPPPPPDEEEADYDEIKREVIALTCVERMQDAIVHVRNLERVSKRPSSDIDRLQGRVILAAGIADVPNFLTHEKGSPGTLILSAAETSMKWQPC</sequence>
<gene>
    <name evidence="4" type="ORF">LTR97_004616</name>
</gene>
<dbReference type="GO" id="GO:0008270">
    <property type="term" value="F:zinc ion binding"/>
    <property type="evidence" value="ECO:0007669"/>
    <property type="project" value="UniProtKB-KW"/>
</dbReference>
<name>A0AAN8A2G5_9PEZI</name>
<dbReference type="SUPFAM" id="SSF57850">
    <property type="entry name" value="RING/U-box"/>
    <property type="match status" value="1"/>
</dbReference>